<evidence type="ECO:0000313" key="15">
    <source>
        <dbReference type="Proteomes" id="UP000492821"/>
    </source>
</evidence>
<evidence type="ECO:0000256" key="6">
    <source>
        <dbReference type="ARBA" id="ARBA00022989"/>
    </source>
</evidence>
<evidence type="ECO:0000256" key="13">
    <source>
        <dbReference type="RuleBase" id="RU000679"/>
    </source>
</evidence>
<evidence type="ECO:0000256" key="7">
    <source>
        <dbReference type="ARBA" id="ARBA00023053"/>
    </source>
</evidence>
<keyword evidence="11 13" id="KW-0739">Sodium transport</keyword>
<keyword evidence="12 13" id="KW-0407">Ion channel</keyword>
<evidence type="ECO:0000256" key="2">
    <source>
        <dbReference type="ARBA" id="ARBA00007193"/>
    </source>
</evidence>
<evidence type="ECO:0000256" key="8">
    <source>
        <dbReference type="ARBA" id="ARBA00023065"/>
    </source>
</evidence>
<evidence type="ECO:0000256" key="1">
    <source>
        <dbReference type="ARBA" id="ARBA00004141"/>
    </source>
</evidence>
<proteinExistence type="inferred from homology"/>
<sequence>MPIYPDPQNCNSPLLSETASKTRPQVAPTSNRRPLTFSNCRQHAIDKPDELLSVWKDTAKSGAGCNHQHLQDAQPTTSSGYSSFTPPSSTTTITWGPASYNDDTQTDSNISGVGEQELLESATSKRRASLRRSSLVKTLSLVTDFVSTAADIATSSDKEPSIEQFLEKQVIRKQSSGDYVKDSELNQRIAAVTLDLLSYYRNQDLCMATASNPIESNSFFTIMKTFVSKGIGRIGFWIIVSALAVLTFKDVSALVKDYSADPKTSDMNIVFNESMTMPNITFCMSRSQAWSHMAINPNESTEDWDARIVETLESMPTKQAFLNATWDYRMIMESYDVVATLNSMERETTPDGAMRAIFVFEKLPRLATKREMVKKWLTVLKDRGITFDEFTQKVGSETIKQSLQRFQRTTYDENLIVQTKFRTSWISMMQFCFQPWFDEDNFHPIKDQGNFFVMLLAHNSTKLAGQQVECMSIDFHGRPSSLSRFMEGSGRIKDGFNDELCPGMVHEVTVEVRAQYVMLENNATGTACNSAKPGQDTEFDCRSRCRMEMLRQLCNCTALTLSYLATPKELETWPLCDYTQCVVDVQNPSNLTDETCSSKCHRDCNQIRYETDHATKGRSVRPDLTSITLKYGRFDYTLITEKNNISAPELGQLRIPDNGTAPNLVDSDIHRRARRFDRNVARPKHSESASRSDVPILRGEGV</sequence>
<evidence type="ECO:0000313" key="16">
    <source>
        <dbReference type="WBParaSite" id="Pan_g3840.t1"/>
    </source>
</evidence>
<feature type="region of interest" description="Disordered" evidence="14">
    <location>
        <begin position="678"/>
        <end position="702"/>
    </location>
</feature>
<evidence type="ECO:0000256" key="11">
    <source>
        <dbReference type="ARBA" id="ARBA00023201"/>
    </source>
</evidence>
<keyword evidence="3 13" id="KW-0813">Transport</keyword>
<feature type="region of interest" description="Disordered" evidence="14">
    <location>
        <begin position="1"/>
        <end position="34"/>
    </location>
</feature>
<reference evidence="16" key="2">
    <citation type="submission" date="2020-10" db="UniProtKB">
        <authorList>
            <consortium name="WormBaseParasite"/>
        </authorList>
    </citation>
    <scope>IDENTIFICATION</scope>
</reference>
<protein>
    <submittedName>
        <fullName evidence="16">EF-hand domain-containing protein</fullName>
    </submittedName>
</protein>
<evidence type="ECO:0000256" key="4">
    <source>
        <dbReference type="ARBA" id="ARBA00022461"/>
    </source>
</evidence>
<dbReference type="Pfam" id="PF00858">
    <property type="entry name" value="ASC"/>
    <property type="match status" value="1"/>
</dbReference>
<dbReference type="InterPro" id="IPR001873">
    <property type="entry name" value="ENaC"/>
</dbReference>
<keyword evidence="15" id="KW-1185">Reference proteome</keyword>
<dbReference type="Proteomes" id="UP000492821">
    <property type="component" value="Unassembled WGS sequence"/>
</dbReference>
<keyword evidence="8 13" id="KW-0406">Ion transport</keyword>
<keyword evidence="4 13" id="KW-0894">Sodium channel</keyword>
<name>A0A7E4VY83_PANRE</name>
<keyword evidence="5 13" id="KW-0812">Transmembrane</keyword>
<reference evidence="15" key="1">
    <citation type="journal article" date="2013" name="Genetics">
        <title>The draft genome and transcriptome of Panagrellus redivivus are shaped by the harsh demands of a free-living lifestyle.</title>
        <authorList>
            <person name="Srinivasan J."/>
            <person name="Dillman A.R."/>
            <person name="Macchietto M.G."/>
            <person name="Heikkinen L."/>
            <person name="Lakso M."/>
            <person name="Fracchia K.M."/>
            <person name="Antoshechkin I."/>
            <person name="Mortazavi A."/>
            <person name="Wong G."/>
            <person name="Sternberg P.W."/>
        </authorList>
    </citation>
    <scope>NUCLEOTIDE SEQUENCE [LARGE SCALE GENOMIC DNA]</scope>
    <source>
        <strain evidence="15">MT8872</strain>
    </source>
</reference>
<evidence type="ECO:0000256" key="3">
    <source>
        <dbReference type="ARBA" id="ARBA00022448"/>
    </source>
</evidence>
<feature type="compositionally biased region" description="Polar residues" evidence="14">
    <location>
        <begin position="101"/>
        <end position="111"/>
    </location>
</feature>
<evidence type="ECO:0000256" key="5">
    <source>
        <dbReference type="ARBA" id="ARBA00022692"/>
    </source>
</evidence>
<comment type="similarity">
    <text evidence="2 13">Belongs to the amiloride-sensitive sodium channel (TC 1.A.6) family.</text>
</comment>
<dbReference type="AlphaFoldDB" id="A0A7E4VY83"/>
<feature type="compositionally biased region" description="Polar residues" evidence="14">
    <location>
        <begin position="8"/>
        <end position="34"/>
    </location>
</feature>
<feature type="compositionally biased region" description="Low complexity" evidence="14">
    <location>
        <begin position="75"/>
        <end position="94"/>
    </location>
</feature>
<evidence type="ECO:0000256" key="9">
    <source>
        <dbReference type="ARBA" id="ARBA00023136"/>
    </source>
</evidence>
<evidence type="ECO:0000256" key="12">
    <source>
        <dbReference type="ARBA" id="ARBA00023303"/>
    </source>
</evidence>
<dbReference type="WBParaSite" id="Pan_g3840.t1">
    <property type="protein sequence ID" value="Pan_g3840.t1"/>
    <property type="gene ID" value="Pan_g3840"/>
</dbReference>
<accession>A0A7E4VY83</accession>
<feature type="region of interest" description="Disordered" evidence="14">
    <location>
        <begin position="64"/>
        <end position="112"/>
    </location>
</feature>
<comment type="subcellular location">
    <subcellularLocation>
        <location evidence="1">Membrane</location>
        <topology evidence="1">Multi-pass membrane protein</topology>
    </subcellularLocation>
</comment>
<evidence type="ECO:0000256" key="14">
    <source>
        <dbReference type="SAM" id="MobiDB-lite"/>
    </source>
</evidence>
<keyword evidence="10" id="KW-0325">Glycoprotein</keyword>
<evidence type="ECO:0000256" key="10">
    <source>
        <dbReference type="ARBA" id="ARBA00023180"/>
    </source>
</evidence>
<keyword evidence="9" id="KW-0472">Membrane</keyword>
<feature type="compositionally biased region" description="Basic and acidic residues" evidence="14">
    <location>
        <begin position="678"/>
        <end position="690"/>
    </location>
</feature>
<keyword evidence="7" id="KW-0915">Sodium</keyword>
<keyword evidence="6" id="KW-1133">Transmembrane helix</keyword>
<organism evidence="15 16">
    <name type="scientific">Panagrellus redivivus</name>
    <name type="common">Microworm</name>
    <dbReference type="NCBI Taxonomy" id="6233"/>
    <lineage>
        <taxon>Eukaryota</taxon>
        <taxon>Metazoa</taxon>
        <taxon>Ecdysozoa</taxon>
        <taxon>Nematoda</taxon>
        <taxon>Chromadorea</taxon>
        <taxon>Rhabditida</taxon>
        <taxon>Tylenchina</taxon>
        <taxon>Panagrolaimomorpha</taxon>
        <taxon>Panagrolaimoidea</taxon>
        <taxon>Panagrolaimidae</taxon>
        <taxon>Panagrellus</taxon>
    </lineage>
</organism>